<organism evidence="7">
    <name type="scientific">Daucus carota subsp. sativus</name>
    <name type="common">Carrot</name>
    <dbReference type="NCBI Taxonomy" id="79200"/>
    <lineage>
        <taxon>Eukaryota</taxon>
        <taxon>Viridiplantae</taxon>
        <taxon>Streptophyta</taxon>
        <taxon>Embryophyta</taxon>
        <taxon>Tracheophyta</taxon>
        <taxon>Spermatophyta</taxon>
        <taxon>Magnoliopsida</taxon>
        <taxon>eudicotyledons</taxon>
        <taxon>Gunneridae</taxon>
        <taxon>Pentapetalae</taxon>
        <taxon>asterids</taxon>
        <taxon>campanulids</taxon>
        <taxon>Apiales</taxon>
        <taxon>Apiaceae</taxon>
        <taxon>Apioideae</taxon>
        <taxon>Scandiceae</taxon>
        <taxon>Daucinae</taxon>
        <taxon>Daucus</taxon>
        <taxon>Daucus sect. Daucus</taxon>
    </lineage>
</organism>
<dbReference type="InterPro" id="IPR004176">
    <property type="entry name" value="Clp_R_N"/>
</dbReference>
<dbReference type="EMBL" id="LNRQ01000006">
    <property type="protein sequence ID" value="KZM92490.1"/>
    <property type="molecule type" value="Genomic_DNA"/>
</dbReference>
<evidence type="ECO:0000256" key="5">
    <source>
        <dbReference type="PROSITE-ProRule" id="PRU01251"/>
    </source>
</evidence>
<dbReference type="InterPro" id="IPR036628">
    <property type="entry name" value="Clp_N_dom_sf"/>
</dbReference>
<keyword evidence="2 5" id="KW-0677">Repeat</keyword>
<evidence type="ECO:0000256" key="4">
    <source>
        <dbReference type="ARBA" id="ARBA00023163"/>
    </source>
</evidence>
<dbReference type="AlphaFoldDB" id="A0A161ZYW2"/>
<dbReference type="PROSITE" id="PS51903">
    <property type="entry name" value="CLP_R"/>
    <property type="match status" value="1"/>
</dbReference>
<dbReference type="Gene3D" id="1.10.1780.10">
    <property type="entry name" value="Clp, N-terminal domain"/>
    <property type="match status" value="1"/>
</dbReference>
<keyword evidence="3" id="KW-0805">Transcription regulation</keyword>
<evidence type="ECO:0000313" key="8">
    <source>
        <dbReference type="EMBL" id="WOH06871.1"/>
    </source>
</evidence>
<keyword evidence="9" id="KW-1185">Reference proteome</keyword>
<evidence type="ECO:0000259" key="6">
    <source>
        <dbReference type="PROSITE" id="PS51903"/>
    </source>
</evidence>
<dbReference type="InterPro" id="IPR051650">
    <property type="entry name" value="SL_signaling_regulator"/>
</dbReference>
<gene>
    <name evidence="7" type="ORF">DCAR_020145</name>
    <name evidence="8" type="ORF">DCAR_0626300</name>
</gene>
<keyword evidence="4" id="KW-0804">Transcription</keyword>
<evidence type="ECO:0000313" key="9">
    <source>
        <dbReference type="Proteomes" id="UP000077755"/>
    </source>
</evidence>
<proteinExistence type="inferred from homology"/>
<dbReference type="InterPro" id="IPR027417">
    <property type="entry name" value="P-loop_NTPase"/>
</dbReference>
<dbReference type="FunFam" id="1.10.1780.10:FF:000005">
    <property type="entry name" value="protein SUPPRESSOR OF MAX2 1"/>
    <property type="match status" value="1"/>
</dbReference>
<dbReference type="Gene3D" id="3.40.50.300">
    <property type="entry name" value="P-loop containing nucleotide triphosphate hydrolases"/>
    <property type="match status" value="2"/>
</dbReference>
<dbReference type="Pfam" id="PF23569">
    <property type="entry name" value="NBD_SMAX1"/>
    <property type="match status" value="1"/>
</dbReference>
<feature type="domain" description="Clp R" evidence="6">
    <location>
        <begin position="8"/>
        <end position="173"/>
    </location>
</feature>
<dbReference type="EMBL" id="CP093348">
    <property type="protein sequence ID" value="WOH06871.1"/>
    <property type="molecule type" value="Genomic_DNA"/>
</dbReference>
<dbReference type="OMA" id="DPLSWNG"/>
<sequence length="1001" mass="113006">MRAGAITVQQTLTTEAASVLKHSLGLARRRGHAQVTPLHVATILLSSRGSLLRRACLKSQSPQSVHPLHSRALELCFNVALNRLPTTPGPLLHGQPSLSNALIAALKRAQAHQRRGCIEQQQQQQQQPLLAIKVELEQLILSILDDPSVSRVMREAGFSSTLIKNNLEESANSASPVFQYCYNSSTSGGVYSSPCSPNSTAEATNYPTNFLHTQFLNYSSEQNPLFFSPLKKVQESEYVKEEDVKLVFEVLLRKKKRNTIIVGDSVAITEGLVTEIMSRIERGRVHSDVPEELRSAHFIKFQFSSIPLRFMRRDEVEMNLSDLRRKVDSLSLGGRGVIIFTGDLKWTVENHYDDSRENKYSPVDHLVSEIGRLLFEYSNSNTKVWLMATADYQTYMKCQMKQPSLEMQWSLQAVSVPSGGLGLSLNATSVHETRMAPSQMLERKLFTSKEEVDVFTCCAECTINYEKEAALFKSGQQNKPSWLVSQSSDSLQRDNLAELRRKWSRLCHSLHQGRIQNHMDSSLSHRGLIGTNQSYTSTHPWWPNKNSTSPDTNSISFADSGLKHNRVSGSTIPRFRRQQSCHIEFNYDRYNKQVEEPNLNSLKDGEGKEEIITLALGNIRPLDSGNDERKIQEADLCKVLQENVPWQSEKIPSIVQVLIENTKKENTWMIIHGSDSIGKRRLALGISELVFGSSDYYLCMNMSDKGNKTASCSKILERALRIHEKLVLLVEDVDLAEPQFLKFLREGFETGNFGDTTKKTDCVFILTKASHKTHQSEDKESKTSVIQMKLELNETSPRFDQKRKLDYEFSGRSKSARFNEKEIEGLIISENLKNKKDLSRESSSNTLDLNLMADDNDDDGDDKKDSLSSDLETSLKFLETIKNQFVFDQECRKMKDTFLHKIKRAFEAAKQDVDHGELQVEEAVLDELVGGCDQFLENLFDQWLTDIFRSNLNSVKNGGKEAGNIIRLCLGDKKESGGIQEGGGIQEDGFKGSILPKKIHF</sequence>
<dbReference type="STRING" id="79200.A0A161ZYW2"/>
<evidence type="ECO:0000256" key="2">
    <source>
        <dbReference type="ARBA" id="ARBA00022737"/>
    </source>
</evidence>
<reference evidence="8" key="2">
    <citation type="submission" date="2022-03" db="EMBL/GenBank/DDBJ databases">
        <title>Draft title - Genomic analysis of global carrot germplasm unveils the trajectory of domestication and the origin of high carotenoid orange carrot.</title>
        <authorList>
            <person name="Iorizzo M."/>
            <person name="Ellison S."/>
            <person name="Senalik D."/>
            <person name="Macko-Podgorni A."/>
            <person name="Grzebelus D."/>
            <person name="Bostan H."/>
            <person name="Rolling W."/>
            <person name="Curaba J."/>
            <person name="Simon P."/>
        </authorList>
    </citation>
    <scope>NUCLEOTIDE SEQUENCE</scope>
    <source>
        <tissue evidence="8">Leaf</tissue>
    </source>
</reference>
<protein>
    <recommendedName>
        <fullName evidence="6">Clp R domain-containing protein</fullName>
    </recommendedName>
</protein>
<dbReference type="PANTHER" id="PTHR43572:SF3">
    <property type="entry name" value="PROTEIN SMAX1-LIKE 5"/>
    <property type="match status" value="1"/>
</dbReference>
<evidence type="ECO:0000313" key="7">
    <source>
        <dbReference type="EMBL" id="KZM92490.1"/>
    </source>
</evidence>
<accession>A0A161ZYW2</accession>
<comment type="similarity">
    <text evidence="1">Belongs to the ClpA/ClpB family.</text>
</comment>
<dbReference type="SUPFAM" id="SSF81923">
    <property type="entry name" value="Double Clp-N motif"/>
    <property type="match status" value="1"/>
</dbReference>
<evidence type="ECO:0000256" key="3">
    <source>
        <dbReference type="ARBA" id="ARBA00023015"/>
    </source>
</evidence>
<dbReference type="PANTHER" id="PTHR43572">
    <property type="entry name" value="CHAPERONE PROTEIN CLPD, CHLOROPLASTIC"/>
    <property type="match status" value="1"/>
</dbReference>
<name>A0A161ZYW2_DAUCS</name>
<dbReference type="InterPro" id="IPR058680">
    <property type="entry name" value="NBD_SMAX1-like"/>
</dbReference>
<dbReference type="SUPFAM" id="SSF52540">
    <property type="entry name" value="P-loop containing nucleoside triphosphate hydrolases"/>
    <property type="match status" value="1"/>
</dbReference>
<dbReference type="Pfam" id="PF02861">
    <property type="entry name" value="Clp_N"/>
    <property type="match status" value="1"/>
</dbReference>
<evidence type="ECO:0000256" key="1">
    <source>
        <dbReference type="ARBA" id="ARBA00008675"/>
    </source>
</evidence>
<dbReference type="OrthoDB" id="1872342at2759"/>
<dbReference type="KEGG" id="dcr:108224618"/>
<reference evidence="7" key="1">
    <citation type="journal article" date="2016" name="Nat. Genet.">
        <title>A high-quality carrot genome assembly provides new insights into carotenoid accumulation and asterid genome evolution.</title>
        <authorList>
            <person name="Iorizzo M."/>
            <person name="Ellison S."/>
            <person name="Senalik D."/>
            <person name="Zeng P."/>
            <person name="Satapoomin P."/>
            <person name="Huang J."/>
            <person name="Bowman M."/>
            <person name="Iovene M."/>
            <person name="Sanseverino W."/>
            <person name="Cavagnaro P."/>
            <person name="Yildiz M."/>
            <person name="Macko-Podgorni A."/>
            <person name="Moranska E."/>
            <person name="Grzebelus E."/>
            <person name="Grzebelus D."/>
            <person name="Ashrafi H."/>
            <person name="Zheng Z."/>
            <person name="Cheng S."/>
            <person name="Spooner D."/>
            <person name="Van Deynze A."/>
            <person name="Simon P."/>
        </authorList>
    </citation>
    <scope>NUCLEOTIDE SEQUENCE [LARGE SCALE GENOMIC DNA]</scope>
    <source>
        <tissue evidence="7">Leaf</tissue>
    </source>
</reference>
<dbReference type="Proteomes" id="UP000077755">
    <property type="component" value="Chromosome 6"/>
</dbReference>
<dbReference type="Gramene" id="KZM92490">
    <property type="protein sequence ID" value="KZM92490"/>
    <property type="gene ID" value="DCAR_020145"/>
</dbReference>